<evidence type="ECO:0000313" key="3">
    <source>
        <dbReference type="Proteomes" id="UP000784294"/>
    </source>
</evidence>
<comment type="caution">
    <text evidence="2">The sequence shown here is derived from an EMBL/GenBank/DDBJ whole genome shotgun (WGS) entry which is preliminary data.</text>
</comment>
<dbReference type="AlphaFoldDB" id="A0A3S5FCG0"/>
<evidence type="ECO:0000313" key="2">
    <source>
        <dbReference type="EMBL" id="VEL12286.1"/>
    </source>
</evidence>
<feature type="region of interest" description="Disordered" evidence="1">
    <location>
        <begin position="38"/>
        <end position="58"/>
    </location>
</feature>
<feature type="compositionally biased region" description="Polar residues" evidence="1">
    <location>
        <begin position="1"/>
        <end position="11"/>
    </location>
</feature>
<name>A0A3S5FCG0_9PLAT</name>
<protein>
    <submittedName>
        <fullName evidence="2">Uncharacterized protein</fullName>
    </submittedName>
</protein>
<sequence>MTEENTVNQATKQRKRRRHRLFPEEDWLHSETVAGTNDNLIAGTAGEPNPSWQLPEDGGNLKSSDGRIVGLDLLIFPILPPPLFAAPSLCGSGRSLWIQSPCQLSQTGASSANGLLKSNFICAAPGEGPILVQIVSSRDLPDANPVTQLPPNLDAIQPGGVVTATRSDRRIWEVHSPDPLTAQAHTELVDLR</sequence>
<feature type="region of interest" description="Disordered" evidence="1">
    <location>
        <begin position="1"/>
        <end position="21"/>
    </location>
</feature>
<organism evidence="2 3">
    <name type="scientific">Protopolystoma xenopodis</name>
    <dbReference type="NCBI Taxonomy" id="117903"/>
    <lineage>
        <taxon>Eukaryota</taxon>
        <taxon>Metazoa</taxon>
        <taxon>Spiralia</taxon>
        <taxon>Lophotrochozoa</taxon>
        <taxon>Platyhelminthes</taxon>
        <taxon>Monogenea</taxon>
        <taxon>Polyopisthocotylea</taxon>
        <taxon>Polystomatidea</taxon>
        <taxon>Polystomatidae</taxon>
        <taxon>Protopolystoma</taxon>
    </lineage>
</organism>
<dbReference type="EMBL" id="CAAALY010014324">
    <property type="protein sequence ID" value="VEL12286.1"/>
    <property type="molecule type" value="Genomic_DNA"/>
</dbReference>
<evidence type="ECO:0000256" key="1">
    <source>
        <dbReference type="SAM" id="MobiDB-lite"/>
    </source>
</evidence>
<keyword evidence="3" id="KW-1185">Reference proteome</keyword>
<dbReference type="Proteomes" id="UP000784294">
    <property type="component" value="Unassembled WGS sequence"/>
</dbReference>
<reference evidence="2" key="1">
    <citation type="submission" date="2018-11" db="EMBL/GenBank/DDBJ databases">
        <authorList>
            <consortium name="Pathogen Informatics"/>
        </authorList>
    </citation>
    <scope>NUCLEOTIDE SEQUENCE</scope>
</reference>
<accession>A0A3S5FCG0</accession>
<gene>
    <name evidence="2" type="ORF">PXEA_LOCUS5726</name>
</gene>
<proteinExistence type="predicted"/>